<dbReference type="EC" id="4.2.-.-" evidence="4"/>
<evidence type="ECO:0000313" key="6">
    <source>
        <dbReference type="EMBL" id="CAA6808763.1"/>
    </source>
</evidence>
<organism evidence="6">
    <name type="scientific">uncultured Thiotrichaceae bacterium</name>
    <dbReference type="NCBI Taxonomy" id="298394"/>
    <lineage>
        <taxon>Bacteria</taxon>
        <taxon>Pseudomonadati</taxon>
        <taxon>Pseudomonadota</taxon>
        <taxon>Gammaproteobacteria</taxon>
        <taxon>Thiotrichales</taxon>
        <taxon>Thiotrichaceae</taxon>
        <taxon>environmental samples</taxon>
    </lineage>
</organism>
<evidence type="ECO:0000256" key="2">
    <source>
        <dbReference type="ARBA" id="ARBA00022917"/>
    </source>
</evidence>
<dbReference type="CDD" id="cd00002">
    <property type="entry name" value="YbaK_deacylase"/>
    <property type="match status" value="1"/>
</dbReference>
<keyword evidence="2 4" id="KW-0648">Protein biosynthesis</keyword>
<name>A0A6S6SRC7_9GAMM</name>
<reference evidence="6" key="1">
    <citation type="submission" date="2020-01" db="EMBL/GenBank/DDBJ databases">
        <authorList>
            <person name="Meier V. D."/>
            <person name="Meier V D."/>
        </authorList>
    </citation>
    <scope>NUCLEOTIDE SEQUENCE</scope>
    <source>
        <strain evidence="6">HLG_WM_MAG_08</strain>
    </source>
</reference>
<evidence type="ECO:0000259" key="5">
    <source>
        <dbReference type="Pfam" id="PF04073"/>
    </source>
</evidence>
<dbReference type="GO" id="GO:0006412">
    <property type="term" value="P:translation"/>
    <property type="evidence" value="ECO:0007669"/>
    <property type="project" value="UniProtKB-KW"/>
</dbReference>
<feature type="domain" description="YbaK/aminoacyl-tRNA synthetase-associated" evidence="5">
    <location>
        <begin position="33"/>
        <end position="146"/>
    </location>
</feature>
<keyword evidence="3 4" id="KW-0456">Lyase</keyword>
<dbReference type="EMBL" id="CACVAV010000135">
    <property type="protein sequence ID" value="CAA6808763.1"/>
    <property type="molecule type" value="Genomic_DNA"/>
</dbReference>
<proteinExistence type="inferred from homology"/>
<dbReference type="Gene3D" id="3.90.960.10">
    <property type="entry name" value="YbaK/aminoacyl-tRNA synthetase-associated domain"/>
    <property type="match status" value="1"/>
</dbReference>
<gene>
    <name evidence="6" type="ORF">HELGO_WM86198</name>
</gene>
<dbReference type="InterPro" id="IPR007214">
    <property type="entry name" value="YbaK/aa-tRNA-synth-assoc-dom"/>
</dbReference>
<dbReference type="NCBIfam" id="TIGR00011">
    <property type="entry name" value="YbaK_EbsC"/>
    <property type="match status" value="1"/>
</dbReference>
<dbReference type="PIRSF" id="PIRSF006181">
    <property type="entry name" value="EbsC_YbaK"/>
    <property type="match status" value="1"/>
</dbReference>
<evidence type="ECO:0000256" key="4">
    <source>
        <dbReference type="PIRNR" id="PIRNR006181"/>
    </source>
</evidence>
<protein>
    <recommendedName>
        <fullName evidence="4">Cys-tRNA(Pro)/Cys-tRNA(Cys) deacylase</fullName>
        <ecNumber evidence="4">4.2.-.-</ecNumber>
    </recommendedName>
</protein>
<dbReference type="SUPFAM" id="SSF55826">
    <property type="entry name" value="YbaK/ProRS associated domain"/>
    <property type="match status" value="1"/>
</dbReference>
<dbReference type="GO" id="GO:0002161">
    <property type="term" value="F:aminoacyl-tRNA deacylase activity"/>
    <property type="evidence" value="ECO:0007669"/>
    <property type="project" value="InterPro"/>
</dbReference>
<dbReference type="PANTHER" id="PTHR30411:SF0">
    <property type="entry name" value="CYS-TRNA(PRO)_CYS-TRNA(CYS) DEACYLASE YBAK"/>
    <property type="match status" value="1"/>
</dbReference>
<comment type="similarity">
    <text evidence="1 4">Belongs to the prolyl-tRNA editing family. YbaK/EbsC subfamily.</text>
</comment>
<accession>A0A6S6SRC7</accession>
<dbReference type="InterPro" id="IPR004369">
    <property type="entry name" value="Prolyl-tRNA_editing_YbaK/EbsC"/>
</dbReference>
<sequence>MTPAINLLKKSSATFQVHEYKHSPQSGAYGLEAIDALQLEPARVFKTLLVMLDGNARHLGVAIIPAAEKLDLKAVAKTLGAKKTEMADPDQAERITGYLVGGISPLGQKRLLPTVLDDSALQFDSIFVSGGKRGLEIELEPAQLAELCKADIGSLCRLSSKSVSAYGQAC</sequence>
<evidence type="ECO:0000256" key="1">
    <source>
        <dbReference type="ARBA" id="ARBA00009798"/>
    </source>
</evidence>
<dbReference type="Pfam" id="PF04073">
    <property type="entry name" value="tRNA_edit"/>
    <property type="match status" value="1"/>
</dbReference>
<dbReference type="PANTHER" id="PTHR30411">
    <property type="entry name" value="CYTOPLASMIC PROTEIN"/>
    <property type="match status" value="1"/>
</dbReference>
<dbReference type="InterPro" id="IPR036754">
    <property type="entry name" value="YbaK/aa-tRNA-synt-asso_dom_sf"/>
</dbReference>
<evidence type="ECO:0000256" key="3">
    <source>
        <dbReference type="ARBA" id="ARBA00023239"/>
    </source>
</evidence>
<dbReference type="AlphaFoldDB" id="A0A6S6SRC7"/>
<dbReference type="GO" id="GO:0016829">
    <property type="term" value="F:lyase activity"/>
    <property type="evidence" value="ECO:0007669"/>
    <property type="project" value="UniProtKB-KW"/>
</dbReference>